<evidence type="ECO:0000256" key="9">
    <source>
        <dbReference type="SAM" id="Phobius"/>
    </source>
</evidence>
<evidence type="ECO:0000256" key="1">
    <source>
        <dbReference type="ARBA" id="ARBA00004651"/>
    </source>
</evidence>
<dbReference type="InterPro" id="IPR002549">
    <property type="entry name" value="AI-2E-like"/>
</dbReference>
<evidence type="ECO:0000313" key="11">
    <source>
        <dbReference type="Proteomes" id="UP001500752"/>
    </source>
</evidence>
<keyword evidence="3" id="KW-0813">Transport</keyword>
<feature type="transmembrane region" description="Helical" evidence="9">
    <location>
        <begin position="219"/>
        <end position="240"/>
    </location>
</feature>
<evidence type="ECO:0000313" key="10">
    <source>
        <dbReference type="EMBL" id="GAA3671992.1"/>
    </source>
</evidence>
<feature type="transmembrane region" description="Helical" evidence="9">
    <location>
        <begin position="52"/>
        <end position="71"/>
    </location>
</feature>
<evidence type="ECO:0000256" key="7">
    <source>
        <dbReference type="ARBA" id="ARBA00023136"/>
    </source>
</evidence>
<keyword evidence="5 9" id="KW-0812">Transmembrane</keyword>
<keyword evidence="11" id="KW-1185">Reference proteome</keyword>
<dbReference type="PANTHER" id="PTHR21716">
    <property type="entry name" value="TRANSMEMBRANE PROTEIN"/>
    <property type="match status" value="1"/>
</dbReference>
<feature type="transmembrane region" description="Helical" evidence="9">
    <location>
        <begin position="156"/>
        <end position="183"/>
    </location>
</feature>
<keyword evidence="6 9" id="KW-1133">Transmembrane helix</keyword>
<feature type="transmembrane region" description="Helical" evidence="9">
    <location>
        <begin position="83"/>
        <end position="104"/>
    </location>
</feature>
<keyword evidence="7 9" id="KW-0472">Membrane</keyword>
<gene>
    <name evidence="10" type="ORF">GCM10023081_07900</name>
</gene>
<protein>
    <submittedName>
        <fullName evidence="10">AI-2E family transporter</fullName>
    </submittedName>
</protein>
<evidence type="ECO:0000256" key="2">
    <source>
        <dbReference type="ARBA" id="ARBA00009773"/>
    </source>
</evidence>
<dbReference type="RefSeq" id="WP_345148639.1">
    <property type="nucleotide sequence ID" value="NZ_BAABEO010000008.1"/>
</dbReference>
<comment type="caution">
    <text evidence="10">The sequence shown here is derived from an EMBL/GenBank/DDBJ whole genome shotgun (WGS) entry which is preliminary data.</text>
</comment>
<dbReference type="Proteomes" id="UP001500752">
    <property type="component" value="Unassembled WGS sequence"/>
</dbReference>
<dbReference type="PANTHER" id="PTHR21716:SF53">
    <property type="entry name" value="PERMEASE PERM-RELATED"/>
    <property type="match status" value="1"/>
</dbReference>
<evidence type="ECO:0000256" key="8">
    <source>
        <dbReference type="SAM" id="MobiDB-lite"/>
    </source>
</evidence>
<reference evidence="11" key="1">
    <citation type="journal article" date="2019" name="Int. J. Syst. Evol. Microbiol.">
        <title>The Global Catalogue of Microorganisms (GCM) 10K type strain sequencing project: providing services to taxonomists for standard genome sequencing and annotation.</title>
        <authorList>
            <consortium name="The Broad Institute Genomics Platform"/>
            <consortium name="The Broad Institute Genome Sequencing Center for Infectious Disease"/>
            <person name="Wu L."/>
            <person name="Ma J."/>
        </authorList>
    </citation>
    <scope>NUCLEOTIDE SEQUENCE [LARGE SCALE GENOMIC DNA]</scope>
    <source>
        <strain evidence="11">JCM 30742</strain>
    </source>
</reference>
<evidence type="ECO:0000256" key="4">
    <source>
        <dbReference type="ARBA" id="ARBA00022475"/>
    </source>
</evidence>
<comment type="subcellular location">
    <subcellularLocation>
        <location evidence="1">Cell membrane</location>
        <topology evidence="1">Multi-pass membrane protein</topology>
    </subcellularLocation>
</comment>
<comment type="similarity">
    <text evidence="2">Belongs to the autoinducer-2 exporter (AI-2E) (TC 2.A.86) family.</text>
</comment>
<feature type="transmembrane region" description="Helical" evidence="9">
    <location>
        <begin position="24"/>
        <end position="45"/>
    </location>
</feature>
<feature type="region of interest" description="Disordered" evidence="8">
    <location>
        <begin position="357"/>
        <end position="383"/>
    </location>
</feature>
<sequence>MAQSPYGPSLSPGALWSDTLGRPAIRAAQLLLLLTAVSVAVYGLVRLKLIAIPLMIALILAAAFSPVVGYLRRRGLRPGLATWVTFLAIVLVLGGIITGLVFAVRSEWNNLVAAGTAGWEELRRLLAEGPLPIEQTAIDQAAAALRDFLGSSQFGLGALSGLSTAAEVITGVLLCAVVLFYFLKDGDRIWAFFLLGFSGDRLDKLHRSGDVVMEVLGKYVRGTAIIAFVEALALGLTLLVLQVPLALPLAVLVFLGGFIPMVGATVTGIFAALVALVANGPAVALIVAAVVIAVNQLDGHILQPIVMGRTLRLHGLVILLALAAGVILAGIAGAVLAVPVTAVAWAVLKVWREPPEQAGTALPPGDAGEAAGGPGPTAAGPAS</sequence>
<proteinExistence type="inferred from homology"/>
<organism evidence="10 11">
    <name type="scientific">Arthrobacter ginkgonis</name>
    <dbReference type="NCBI Taxonomy" id="1630594"/>
    <lineage>
        <taxon>Bacteria</taxon>
        <taxon>Bacillati</taxon>
        <taxon>Actinomycetota</taxon>
        <taxon>Actinomycetes</taxon>
        <taxon>Micrococcales</taxon>
        <taxon>Micrococcaceae</taxon>
        <taxon>Arthrobacter</taxon>
    </lineage>
</organism>
<feature type="transmembrane region" description="Helical" evidence="9">
    <location>
        <begin position="269"/>
        <end position="294"/>
    </location>
</feature>
<evidence type="ECO:0000256" key="6">
    <source>
        <dbReference type="ARBA" id="ARBA00022989"/>
    </source>
</evidence>
<evidence type="ECO:0000256" key="3">
    <source>
        <dbReference type="ARBA" id="ARBA00022448"/>
    </source>
</evidence>
<dbReference type="Pfam" id="PF01594">
    <property type="entry name" value="AI-2E_transport"/>
    <property type="match status" value="1"/>
</dbReference>
<name>A0ABP7BWM5_9MICC</name>
<feature type="transmembrane region" description="Helical" evidence="9">
    <location>
        <begin position="315"/>
        <end position="348"/>
    </location>
</feature>
<dbReference type="EMBL" id="BAABEO010000008">
    <property type="protein sequence ID" value="GAA3671992.1"/>
    <property type="molecule type" value="Genomic_DNA"/>
</dbReference>
<feature type="transmembrane region" description="Helical" evidence="9">
    <location>
        <begin position="245"/>
        <end position="263"/>
    </location>
</feature>
<keyword evidence="4" id="KW-1003">Cell membrane</keyword>
<evidence type="ECO:0000256" key="5">
    <source>
        <dbReference type="ARBA" id="ARBA00022692"/>
    </source>
</evidence>
<accession>A0ABP7BWM5</accession>